<dbReference type="InterPro" id="IPR038501">
    <property type="entry name" value="Spore_GerAC_C_sf"/>
</dbReference>
<gene>
    <name evidence="10" type="ORF">F4694_005425</name>
</gene>
<comment type="caution">
    <text evidence="10">The sequence shown here is derived from an EMBL/GenBank/DDBJ whole genome shotgun (WGS) entry which is preliminary data.</text>
</comment>
<sequence length="368" mass="41220">MRKIFLVILLIFPIVLTGCWDQRLLVNRTLVNGISFDLTEEGHITVAVRALNIQSKGGGLFEISDELVEAERPTIVGLGLDVDSKISGEIDASKAHVLIIGEELAKKGIHPLVEFFYRNRESYLSSKIVISKGKGKEILSVEKEKSPIAFVILQLLEGAEADTVIPKKNTFTVWNNILDPGKDMILPYLERVKPDKVTVAGVALFNGDRYTGSTIPKEKSGVLLSLMNQLDKTNRMALILGSKKDGRSISFATRDLSRNLEVQVDHDEKITCNINLKIDIEVISYPQDIKNELNIQKLNHDLSNELTKQAKEITNTLVKANCDAFGIGRQISSFHPELWKKMNWDQEYKNVQIEPVVKVNIIKTGNVF</sequence>
<dbReference type="InterPro" id="IPR046953">
    <property type="entry name" value="Spore_GerAC-like_C"/>
</dbReference>
<comment type="similarity">
    <text evidence="2">Belongs to the GerABKC lipoprotein family.</text>
</comment>
<comment type="subcellular location">
    <subcellularLocation>
        <location evidence="1">Membrane</location>
        <topology evidence="1">Lipid-anchor</topology>
    </subcellularLocation>
</comment>
<evidence type="ECO:0000259" key="9">
    <source>
        <dbReference type="Pfam" id="PF25198"/>
    </source>
</evidence>
<organism evidence="10 11">
    <name type="scientific">Neobacillus niacini</name>
    <dbReference type="NCBI Taxonomy" id="86668"/>
    <lineage>
        <taxon>Bacteria</taxon>
        <taxon>Bacillati</taxon>
        <taxon>Bacillota</taxon>
        <taxon>Bacilli</taxon>
        <taxon>Bacillales</taxon>
        <taxon>Bacillaceae</taxon>
        <taxon>Neobacillus</taxon>
    </lineage>
</organism>
<evidence type="ECO:0000256" key="2">
    <source>
        <dbReference type="ARBA" id="ARBA00007886"/>
    </source>
</evidence>
<dbReference type="Pfam" id="PF25198">
    <property type="entry name" value="Spore_GerAC_N"/>
    <property type="match status" value="1"/>
</dbReference>
<keyword evidence="7" id="KW-0449">Lipoprotein</keyword>
<feature type="domain" description="Spore germination protein N-terminal" evidence="9">
    <location>
        <begin position="21"/>
        <end position="190"/>
    </location>
</feature>
<proteinExistence type="inferred from homology"/>
<evidence type="ECO:0000256" key="1">
    <source>
        <dbReference type="ARBA" id="ARBA00004635"/>
    </source>
</evidence>
<evidence type="ECO:0000259" key="8">
    <source>
        <dbReference type="Pfam" id="PF05504"/>
    </source>
</evidence>
<evidence type="ECO:0000256" key="4">
    <source>
        <dbReference type="ARBA" id="ARBA00022729"/>
    </source>
</evidence>
<evidence type="ECO:0000313" key="11">
    <source>
        <dbReference type="Proteomes" id="UP000548423"/>
    </source>
</evidence>
<dbReference type="AlphaFoldDB" id="A0A852TM49"/>
<feature type="domain" description="Spore germination GerAC-like C-terminal" evidence="8">
    <location>
        <begin position="201"/>
        <end position="365"/>
    </location>
</feature>
<dbReference type="GO" id="GO:0016020">
    <property type="term" value="C:membrane"/>
    <property type="evidence" value="ECO:0007669"/>
    <property type="project" value="UniProtKB-SubCell"/>
</dbReference>
<dbReference type="Gene3D" id="3.30.300.210">
    <property type="entry name" value="Nutrient germinant receptor protein C, domain 3"/>
    <property type="match status" value="1"/>
</dbReference>
<keyword evidence="5" id="KW-0472">Membrane</keyword>
<keyword evidence="4" id="KW-0732">Signal</keyword>
<name>A0A852TM49_9BACI</name>
<dbReference type="GO" id="GO:0009847">
    <property type="term" value="P:spore germination"/>
    <property type="evidence" value="ECO:0007669"/>
    <property type="project" value="InterPro"/>
</dbReference>
<evidence type="ECO:0000256" key="7">
    <source>
        <dbReference type="ARBA" id="ARBA00023288"/>
    </source>
</evidence>
<dbReference type="Proteomes" id="UP000548423">
    <property type="component" value="Unassembled WGS sequence"/>
</dbReference>
<protein>
    <submittedName>
        <fullName evidence="10">Ger(X)C family germination protein</fullName>
    </submittedName>
</protein>
<dbReference type="PROSITE" id="PS51257">
    <property type="entry name" value="PROKAR_LIPOPROTEIN"/>
    <property type="match status" value="1"/>
</dbReference>
<accession>A0A852TM49</accession>
<reference evidence="11" key="2">
    <citation type="submission" date="2020-08" db="EMBL/GenBank/DDBJ databases">
        <title>The Agave Microbiome: Exploring the role of microbial communities in plant adaptations to desert environments.</title>
        <authorList>
            <person name="Partida-Martinez L.P."/>
        </authorList>
    </citation>
    <scope>NUCLEOTIDE SEQUENCE [LARGE SCALE GENOMIC DNA]</scope>
    <source>
        <strain evidence="11">AT2.8</strain>
    </source>
</reference>
<dbReference type="EMBL" id="JACCBX010000014">
    <property type="protein sequence ID" value="NYE08577.1"/>
    <property type="molecule type" value="Genomic_DNA"/>
</dbReference>
<keyword evidence="6" id="KW-0564">Palmitate</keyword>
<dbReference type="PANTHER" id="PTHR35789">
    <property type="entry name" value="SPORE GERMINATION PROTEIN B3"/>
    <property type="match status" value="1"/>
</dbReference>
<evidence type="ECO:0000313" key="10">
    <source>
        <dbReference type="EMBL" id="NYE08577.1"/>
    </source>
</evidence>
<dbReference type="PANTHER" id="PTHR35789:SF1">
    <property type="entry name" value="SPORE GERMINATION PROTEIN B3"/>
    <property type="match status" value="1"/>
</dbReference>
<dbReference type="Pfam" id="PF05504">
    <property type="entry name" value="Spore_GerAC"/>
    <property type="match status" value="1"/>
</dbReference>
<dbReference type="InterPro" id="IPR008844">
    <property type="entry name" value="Spore_GerAC-like"/>
</dbReference>
<evidence type="ECO:0000256" key="3">
    <source>
        <dbReference type="ARBA" id="ARBA00022544"/>
    </source>
</evidence>
<keyword evidence="3" id="KW-0309">Germination</keyword>
<evidence type="ECO:0000256" key="6">
    <source>
        <dbReference type="ARBA" id="ARBA00023139"/>
    </source>
</evidence>
<dbReference type="InterPro" id="IPR057336">
    <property type="entry name" value="GerAC_N"/>
</dbReference>
<reference evidence="11" key="1">
    <citation type="submission" date="2020-07" db="EMBL/GenBank/DDBJ databases">
        <authorList>
            <person name="Partida-Martinez L."/>
            <person name="Huntemann M."/>
            <person name="Clum A."/>
            <person name="Wang J."/>
            <person name="Palaniappan K."/>
            <person name="Ritter S."/>
            <person name="Chen I.-M."/>
            <person name="Stamatis D."/>
            <person name="Reddy T."/>
            <person name="O'Malley R."/>
            <person name="Daum C."/>
            <person name="Shapiro N."/>
            <person name="Ivanova N."/>
            <person name="Kyrpides N."/>
            <person name="Woyke T."/>
        </authorList>
    </citation>
    <scope>NUCLEOTIDE SEQUENCE [LARGE SCALE GENOMIC DNA]</scope>
    <source>
        <strain evidence="11">AT2.8</strain>
    </source>
</reference>
<evidence type="ECO:0000256" key="5">
    <source>
        <dbReference type="ARBA" id="ARBA00023136"/>
    </source>
</evidence>
<dbReference type="NCBIfam" id="TIGR02887">
    <property type="entry name" value="spore_ger_x_C"/>
    <property type="match status" value="1"/>
</dbReference>